<dbReference type="RefSeq" id="WP_185389530.1">
    <property type="nucleotide sequence ID" value="NZ_JAARQN010000011.1"/>
</dbReference>
<keyword evidence="1" id="KW-0328">Glycosyltransferase</keyword>
<dbReference type="EMBL" id="JAARQN010000011">
    <property type="protein sequence ID" value="MBC1458354.1"/>
    <property type="molecule type" value="Genomic_DNA"/>
</dbReference>
<accession>A0A841YXU2</accession>
<reference evidence="1 2" key="1">
    <citation type="submission" date="2020-03" db="EMBL/GenBank/DDBJ databases">
        <title>Soil Listeria distribution.</title>
        <authorList>
            <person name="Liao J."/>
            <person name="Wiedmann M."/>
        </authorList>
    </citation>
    <scope>NUCLEOTIDE SEQUENCE [LARGE SCALE GENOMIC DNA]</scope>
    <source>
        <strain evidence="1 2">FSL L7-1614</strain>
    </source>
</reference>
<evidence type="ECO:0000313" key="1">
    <source>
        <dbReference type="EMBL" id="MBC1458354.1"/>
    </source>
</evidence>
<gene>
    <name evidence="1" type="ORF">HB850_11380</name>
</gene>
<dbReference type="GO" id="GO:0016757">
    <property type="term" value="F:glycosyltransferase activity"/>
    <property type="evidence" value="ECO:0007669"/>
    <property type="project" value="UniProtKB-KW"/>
</dbReference>
<dbReference type="AlphaFoldDB" id="A0A841YXU2"/>
<organism evidence="1 2">
    <name type="scientific">Listeria newyorkensis</name>
    <dbReference type="NCBI Taxonomy" id="1497681"/>
    <lineage>
        <taxon>Bacteria</taxon>
        <taxon>Bacillati</taxon>
        <taxon>Bacillota</taxon>
        <taxon>Bacilli</taxon>
        <taxon>Bacillales</taxon>
        <taxon>Listeriaceae</taxon>
        <taxon>Listeria</taxon>
    </lineage>
</organism>
<keyword evidence="1" id="KW-0808">Transferase</keyword>
<protein>
    <submittedName>
        <fullName evidence="1">Uracil phosphoribosyltransferase</fullName>
    </submittedName>
</protein>
<dbReference type="Proteomes" id="UP000569903">
    <property type="component" value="Unassembled WGS sequence"/>
</dbReference>
<comment type="caution">
    <text evidence="1">The sequence shown here is derived from an EMBL/GenBank/DDBJ whole genome shotgun (WGS) entry which is preliminary data.</text>
</comment>
<evidence type="ECO:0000313" key="2">
    <source>
        <dbReference type="Proteomes" id="UP000569903"/>
    </source>
</evidence>
<proteinExistence type="predicted"/>
<sequence length="67" mass="7905">MAISQAKKARMKRVREGKLDPAIHRSAFAMLDLRTKRTKTKQEKLNQKKYKPSYSNAEQDSLYFLFI</sequence>
<name>A0A841YXU2_9LIST</name>